<evidence type="ECO:0000313" key="1">
    <source>
        <dbReference type="EMBL" id="RRT62682.1"/>
    </source>
</evidence>
<gene>
    <name evidence="1" type="ORF">B296_00010809</name>
</gene>
<sequence>MLPLRFPNTKIKIGWWDLGLTPLNLKLVGTRALKTPGKLRKKLSTPSVLRNVTPTFRVTGYEAVLPHIYRKAIGVEDRWDR</sequence>
<proteinExistence type="predicted"/>
<reference evidence="1 2" key="1">
    <citation type="journal article" date="2014" name="Agronomy (Basel)">
        <title>A Draft Genome Sequence for Ensete ventricosum, the Drought-Tolerant Tree Against Hunger.</title>
        <authorList>
            <person name="Harrison J."/>
            <person name="Moore K.A."/>
            <person name="Paszkiewicz K."/>
            <person name="Jones T."/>
            <person name="Grant M."/>
            <person name="Ambacheew D."/>
            <person name="Muzemil S."/>
            <person name="Studholme D.J."/>
        </authorList>
    </citation>
    <scope>NUCLEOTIDE SEQUENCE [LARGE SCALE GENOMIC DNA]</scope>
</reference>
<dbReference type="EMBL" id="AMZH03006898">
    <property type="protein sequence ID" value="RRT62682.1"/>
    <property type="molecule type" value="Genomic_DNA"/>
</dbReference>
<accession>A0A426ZFC8</accession>
<dbReference type="Proteomes" id="UP000287651">
    <property type="component" value="Unassembled WGS sequence"/>
</dbReference>
<comment type="caution">
    <text evidence="1">The sequence shown here is derived from an EMBL/GenBank/DDBJ whole genome shotgun (WGS) entry which is preliminary data.</text>
</comment>
<organism evidence="1 2">
    <name type="scientific">Ensete ventricosum</name>
    <name type="common">Abyssinian banana</name>
    <name type="synonym">Musa ensete</name>
    <dbReference type="NCBI Taxonomy" id="4639"/>
    <lineage>
        <taxon>Eukaryota</taxon>
        <taxon>Viridiplantae</taxon>
        <taxon>Streptophyta</taxon>
        <taxon>Embryophyta</taxon>
        <taxon>Tracheophyta</taxon>
        <taxon>Spermatophyta</taxon>
        <taxon>Magnoliopsida</taxon>
        <taxon>Liliopsida</taxon>
        <taxon>Zingiberales</taxon>
        <taxon>Musaceae</taxon>
        <taxon>Ensete</taxon>
    </lineage>
</organism>
<name>A0A426ZFC8_ENSVE</name>
<dbReference type="AlphaFoldDB" id="A0A426ZFC8"/>
<evidence type="ECO:0000313" key="2">
    <source>
        <dbReference type="Proteomes" id="UP000287651"/>
    </source>
</evidence>
<protein>
    <submittedName>
        <fullName evidence="1">Uncharacterized protein</fullName>
    </submittedName>
</protein>